<feature type="binding site" evidence="7">
    <location>
        <position position="145"/>
    </location>
    <ligand>
        <name>a 1,2-diacyl-sn-glycero-3-phospho-(1'-sn-glycerol)</name>
        <dbReference type="ChEBI" id="CHEBI:64716"/>
    </ligand>
</feature>
<dbReference type="RefSeq" id="WP_135659201.1">
    <property type="nucleotide sequence ID" value="NZ_JAJUFJ010000001.1"/>
</dbReference>
<dbReference type="GO" id="GO:0008961">
    <property type="term" value="F:phosphatidylglycerol-prolipoprotein diacylglyceryl transferase activity"/>
    <property type="evidence" value="ECO:0007669"/>
    <property type="project" value="UniProtKB-UniRule"/>
</dbReference>
<keyword evidence="9" id="KW-0449">Lipoprotein</keyword>
<evidence type="ECO:0000256" key="6">
    <source>
        <dbReference type="ARBA" id="ARBA00023136"/>
    </source>
</evidence>
<accession>A0A4Z0XYK4</accession>
<evidence type="ECO:0000256" key="2">
    <source>
        <dbReference type="ARBA" id="ARBA00022475"/>
    </source>
</evidence>
<comment type="similarity">
    <text evidence="1 7">Belongs to the Lgt family.</text>
</comment>
<comment type="function">
    <text evidence="7">Catalyzes the transfer of the diacylglyceryl group from phosphatidylglycerol to the sulfhydryl group of the N-terminal cysteine of a prolipoprotein, the first step in the formation of mature lipoproteins.</text>
</comment>
<comment type="caution">
    <text evidence="9">The sequence shown here is derived from an EMBL/GenBank/DDBJ whole genome shotgun (WGS) entry which is preliminary data.</text>
</comment>
<evidence type="ECO:0000256" key="5">
    <source>
        <dbReference type="ARBA" id="ARBA00022989"/>
    </source>
</evidence>
<dbReference type="GO" id="GO:0042158">
    <property type="term" value="P:lipoprotein biosynthetic process"/>
    <property type="evidence" value="ECO:0007669"/>
    <property type="project" value="UniProtKB-UniRule"/>
</dbReference>
<keyword evidence="3 7" id="KW-0808">Transferase</keyword>
<dbReference type="Pfam" id="PF01790">
    <property type="entry name" value="LGT"/>
    <property type="match status" value="1"/>
</dbReference>
<feature type="compositionally biased region" description="Acidic residues" evidence="8">
    <location>
        <begin position="293"/>
        <end position="329"/>
    </location>
</feature>
<feature type="transmembrane region" description="Helical" evidence="7">
    <location>
        <begin position="124"/>
        <end position="143"/>
    </location>
</feature>
<dbReference type="HAMAP" id="MF_01147">
    <property type="entry name" value="Lgt"/>
    <property type="match status" value="1"/>
</dbReference>
<dbReference type="OrthoDB" id="871140at2"/>
<feature type="region of interest" description="Disordered" evidence="8">
    <location>
        <begin position="292"/>
        <end position="344"/>
    </location>
</feature>
<feature type="transmembrane region" description="Helical" evidence="7">
    <location>
        <begin position="182"/>
        <end position="199"/>
    </location>
</feature>
<keyword evidence="10" id="KW-1185">Reference proteome</keyword>
<dbReference type="PROSITE" id="PS01311">
    <property type="entry name" value="LGT"/>
    <property type="match status" value="1"/>
</dbReference>
<keyword evidence="2 7" id="KW-1003">Cell membrane</keyword>
<reference evidence="9 10" key="1">
    <citation type="submission" date="2019-04" db="EMBL/GenBank/DDBJ databases">
        <authorList>
            <person name="Poehlein A."/>
            <person name="Bengelsdorf F.R."/>
            <person name="Duerre P."/>
            <person name="Daniel R."/>
        </authorList>
    </citation>
    <scope>NUCLEOTIDE SEQUENCE [LARGE SCALE GENOMIC DNA]</scope>
    <source>
        <strain evidence="9 10">BS-1</strain>
    </source>
</reference>
<keyword evidence="4 7" id="KW-0812">Transmembrane</keyword>
<dbReference type="InterPro" id="IPR001640">
    <property type="entry name" value="Lgt"/>
</dbReference>
<keyword evidence="9" id="KW-0328">Glycosyltransferase</keyword>
<dbReference type="UniPathway" id="UPA00664"/>
<keyword evidence="6 7" id="KW-0472">Membrane</keyword>
<gene>
    <name evidence="7 9" type="primary">lgt</name>
    <name evidence="9" type="ORF">CAGA_14050</name>
</gene>
<dbReference type="GO" id="GO:0005886">
    <property type="term" value="C:plasma membrane"/>
    <property type="evidence" value="ECO:0007669"/>
    <property type="project" value="UniProtKB-SubCell"/>
</dbReference>
<dbReference type="Proteomes" id="UP000297714">
    <property type="component" value="Unassembled WGS sequence"/>
</dbReference>
<feature type="transmembrane region" description="Helical" evidence="7">
    <location>
        <begin position="95"/>
        <end position="117"/>
    </location>
</feature>
<evidence type="ECO:0000313" key="9">
    <source>
        <dbReference type="EMBL" id="TGJ76494.1"/>
    </source>
</evidence>
<name>A0A4Z0XYK4_9FIRM</name>
<evidence type="ECO:0000313" key="10">
    <source>
        <dbReference type="Proteomes" id="UP000297714"/>
    </source>
</evidence>
<evidence type="ECO:0000256" key="8">
    <source>
        <dbReference type="SAM" id="MobiDB-lite"/>
    </source>
</evidence>
<feature type="transmembrane region" description="Helical" evidence="7">
    <location>
        <begin position="242"/>
        <end position="261"/>
    </location>
</feature>
<comment type="subcellular location">
    <subcellularLocation>
        <location evidence="7">Cell membrane</location>
        <topology evidence="7">Multi-pass membrane protein</topology>
    </subcellularLocation>
</comment>
<evidence type="ECO:0000256" key="1">
    <source>
        <dbReference type="ARBA" id="ARBA00007150"/>
    </source>
</evidence>
<feature type="transmembrane region" description="Helical" evidence="7">
    <location>
        <begin position="59"/>
        <end position="80"/>
    </location>
</feature>
<dbReference type="PANTHER" id="PTHR30589">
    <property type="entry name" value="PROLIPOPROTEIN DIACYLGLYCERYL TRANSFERASE"/>
    <property type="match status" value="1"/>
</dbReference>
<dbReference type="PANTHER" id="PTHR30589:SF0">
    <property type="entry name" value="PHOSPHATIDYLGLYCEROL--PROLIPOPROTEIN DIACYLGLYCERYL TRANSFERASE"/>
    <property type="match status" value="1"/>
</dbReference>
<evidence type="ECO:0000256" key="3">
    <source>
        <dbReference type="ARBA" id="ARBA00022679"/>
    </source>
</evidence>
<dbReference type="AlphaFoldDB" id="A0A4Z0XYK4"/>
<protein>
    <recommendedName>
        <fullName evidence="7">Phosphatidylglycerol--prolipoprotein diacylglyceryl transferase</fullName>
        <ecNumber evidence="7">2.5.1.145</ecNumber>
    </recommendedName>
</protein>
<comment type="pathway">
    <text evidence="7">Protein modification; lipoprotein biosynthesis (diacylglyceryl transfer).</text>
</comment>
<evidence type="ECO:0000256" key="4">
    <source>
        <dbReference type="ARBA" id="ARBA00022692"/>
    </source>
</evidence>
<keyword evidence="5 7" id="KW-1133">Transmembrane helix</keyword>
<feature type="transmembrane region" description="Helical" evidence="7">
    <location>
        <begin position="29"/>
        <end position="47"/>
    </location>
</feature>
<dbReference type="NCBIfam" id="TIGR00544">
    <property type="entry name" value="lgt"/>
    <property type="match status" value="1"/>
</dbReference>
<sequence>MYHVQFPGLGFHFTINPIAFSIGSFSVRWYGVIIAVGFLLAFSYAMASCKKFNIDQDKLIDVVILGIIGGIIGARAYYVIFDTSDQYLRNPVSALYIWEGGLAIYGGIIGGMLCGALMAKLRKISIPAVLDIASLGFLIGQAIGRWGNFVNQEAFGVETKLPWGMVSERTYAVTNNPVHPCFLYESLWCILGFVLLHIFSRKLRKYDGQVFLLYLIWYGVGRFFIEGLRTDSLITPVVPLRVSQVVAAVTVLAGVVLLIIFRNRTSLLGCGSAKVMELNAIVDEVPAECMESGADELAEKDTEDAETPSDSDESVGGEPFAEETAEGSDNEGKEAPEASETNTK</sequence>
<dbReference type="EMBL" id="SRMQ01000005">
    <property type="protein sequence ID" value="TGJ76494.1"/>
    <property type="molecule type" value="Genomic_DNA"/>
</dbReference>
<proteinExistence type="inferred from homology"/>
<comment type="catalytic activity">
    <reaction evidence="7">
        <text>L-cysteinyl-[prolipoprotein] + a 1,2-diacyl-sn-glycero-3-phospho-(1'-sn-glycerol) = an S-1,2-diacyl-sn-glyceryl-L-cysteinyl-[prolipoprotein] + sn-glycerol 1-phosphate + H(+)</text>
        <dbReference type="Rhea" id="RHEA:56712"/>
        <dbReference type="Rhea" id="RHEA-COMP:14679"/>
        <dbReference type="Rhea" id="RHEA-COMP:14680"/>
        <dbReference type="ChEBI" id="CHEBI:15378"/>
        <dbReference type="ChEBI" id="CHEBI:29950"/>
        <dbReference type="ChEBI" id="CHEBI:57685"/>
        <dbReference type="ChEBI" id="CHEBI:64716"/>
        <dbReference type="ChEBI" id="CHEBI:140658"/>
        <dbReference type="EC" id="2.5.1.145"/>
    </reaction>
</comment>
<organism evidence="9 10">
    <name type="scientific">Caproiciproducens galactitolivorans</name>
    <dbReference type="NCBI Taxonomy" id="642589"/>
    <lineage>
        <taxon>Bacteria</taxon>
        <taxon>Bacillati</taxon>
        <taxon>Bacillota</taxon>
        <taxon>Clostridia</taxon>
        <taxon>Eubacteriales</taxon>
        <taxon>Acutalibacteraceae</taxon>
        <taxon>Caproiciproducens</taxon>
    </lineage>
</organism>
<feature type="transmembrane region" description="Helical" evidence="7">
    <location>
        <begin position="211"/>
        <end position="230"/>
    </location>
</feature>
<evidence type="ECO:0000256" key="7">
    <source>
        <dbReference type="HAMAP-Rule" id="MF_01147"/>
    </source>
</evidence>
<dbReference type="EC" id="2.5.1.145" evidence="7"/>